<dbReference type="InterPro" id="IPR013320">
    <property type="entry name" value="ConA-like_dom_sf"/>
</dbReference>
<dbReference type="EMBL" id="UINC01141836">
    <property type="protein sequence ID" value="SVD29817.1"/>
    <property type="molecule type" value="Genomic_DNA"/>
</dbReference>
<dbReference type="AlphaFoldDB" id="A0A382U770"/>
<reference evidence="3" key="1">
    <citation type="submission" date="2018-05" db="EMBL/GenBank/DDBJ databases">
        <authorList>
            <person name="Lanie J.A."/>
            <person name="Ng W.-L."/>
            <person name="Kazmierczak K.M."/>
            <person name="Andrzejewski T.M."/>
            <person name="Davidsen T.M."/>
            <person name="Wayne K.J."/>
            <person name="Tettelin H."/>
            <person name="Glass J.I."/>
            <person name="Rusch D."/>
            <person name="Podicherti R."/>
            <person name="Tsui H.-C.T."/>
            <person name="Winkler M.E."/>
        </authorList>
    </citation>
    <scope>NUCLEOTIDE SEQUENCE</scope>
</reference>
<feature type="domain" description="GH16" evidence="2">
    <location>
        <begin position="13"/>
        <end position="223"/>
    </location>
</feature>
<dbReference type="Gene3D" id="2.60.120.200">
    <property type="match status" value="1"/>
</dbReference>
<evidence type="ECO:0000313" key="3">
    <source>
        <dbReference type="EMBL" id="SVD29817.1"/>
    </source>
</evidence>
<comment type="similarity">
    <text evidence="1">Belongs to the glycosyl hydrolase 16 family.</text>
</comment>
<dbReference type="SUPFAM" id="SSF49899">
    <property type="entry name" value="Concanavalin A-like lectins/glucanases"/>
    <property type="match status" value="1"/>
</dbReference>
<dbReference type="PANTHER" id="PTHR10963">
    <property type="entry name" value="GLYCOSYL HYDROLASE-RELATED"/>
    <property type="match status" value="1"/>
</dbReference>
<proteinExistence type="inferred from homology"/>
<dbReference type="PANTHER" id="PTHR10963:SF55">
    <property type="entry name" value="GLYCOSIDE HYDROLASE FAMILY 16 PROTEIN"/>
    <property type="match status" value="1"/>
</dbReference>
<dbReference type="PROSITE" id="PS51762">
    <property type="entry name" value="GH16_2"/>
    <property type="match status" value="1"/>
</dbReference>
<feature type="non-terminal residue" evidence="3">
    <location>
        <position position="1"/>
    </location>
</feature>
<dbReference type="CDD" id="cd08023">
    <property type="entry name" value="GH16_laminarinase_like"/>
    <property type="match status" value="1"/>
</dbReference>
<dbReference type="GO" id="GO:0004553">
    <property type="term" value="F:hydrolase activity, hydrolyzing O-glycosyl compounds"/>
    <property type="evidence" value="ECO:0007669"/>
    <property type="project" value="InterPro"/>
</dbReference>
<evidence type="ECO:0000256" key="1">
    <source>
        <dbReference type="ARBA" id="ARBA00006865"/>
    </source>
</evidence>
<sequence length="223" mass="25802">IRIDKELNWVTGGGWGNNELQYYTNAPSNVRIKNGKLIIEARKESFRGSEYTSARIKTKNSWKYGRFEIRAKLPQGRGTWCALWALPTDWTYGPWPYSGEIDILEHVGFNEGEIVGSVHTIAKAGDLYGTGQQGTIKIPNACKEFNNYILEWNENEINVLVNNKSFFKYSRRNQPWQRWPFDQRFHLLLNIAVGGWWGGAKGVDNDVFPTQMEIDYVRVYTQK</sequence>
<dbReference type="Pfam" id="PF00722">
    <property type="entry name" value="Glyco_hydro_16"/>
    <property type="match status" value="1"/>
</dbReference>
<dbReference type="InterPro" id="IPR000757">
    <property type="entry name" value="Beta-glucanase-like"/>
</dbReference>
<accession>A0A382U770</accession>
<organism evidence="3">
    <name type="scientific">marine metagenome</name>
    <dbReference type="NCBI Taxonomy" id="408172"/>
    <lineage>
        <taxon>unclassified sequences</taxon>
        <taxon>metagenomes</taxon>
        <taxon>ecological metagenomes</taxon>
    </lineage>
</organism>
<evidence type="ECO:0000259" key="2">
    <source>
        <dbReference type="PROSITE" id="PS51762"/>
    </source>
</evidence>
<gene>
    <name evidence="3" type="ORF">METZ01_LOCUS382671</name>
</gene>
<protein>
    <recommendedName>
        <fullName evidence="2">GH16 domain-containing protein</fullName>
    </recommendedName>
</protein>
<dbReference type="GO" id="GO:0005975">
    <property type="term" value="P:carbohydrate metabolic process"/>
    <property type="evidence" value="ECO:0007669"/>
    <property type="project" value="InterPro"/>
</dbReference>
<dbReference type="InterPro" id="IPR050546">
    <property type="entry name" value="Glycosyl_Hydrlase_16"/>
</dbReference>
<name>A0A382U770_9ZZZZ</name>